<dbReference type="Pfam" id="PF17758">
    <property type="entry name" value="Prot_ATP_ID_OB_N"/>
    <property type="match status" value="1"/>
</dbReference>
<dbReference type="Pfam" id="PF00004">
    <property type="entry name" value="AAA"/>
    <property type="match status" value="1"/>
</dbReference>
<protein>
    <submittedName>
        <fullName evidence="6">Proteasome ATPase</fullName>
        <ecNumber evidence="6">3.6.4.8</ecNumber>
    </submittedName>
</protein>
<evidence type="ECO:0000256" key="2">
    <source>
        <dbReference type="ARBA" id="ARBA00022840"/>
    </source>
</evidence>
<dbReference type="Gene3D" id="3.40.50.300">
    <property type="entry name" value="P-loop containing nucleotide triphosphate hydrolases"/>
    <property type="match status" value="1"/>
</dbReference>
<proteinExistence type="inferred from homology"/>
<name>J0NPL7_9ACTO</name>
<dbReference type="GO" id="GO:0010498">
    <property type="term" value="P:proteasomal protein catabolic process"/>
    <property type="evidence" value="ECO:0007669"/>
    <property type="project" value="InterPro"/>
</dbReference>
<keyword evidence="3" id="KW-0175">Coiled coil</keyword>
<dbReference type="OrthoDB" id="9809379at2"/>
<dbReference type="Pfam" id="PF16450">
    <property type="entry name" value="Prot_ATP_ID_OB_C"/>
    <property type="match status" value="1"/>
</dbReference>
<dbReference type="InterPro" id="IPR041626">
    <property type="entry name" value="Prot_ATP_ID_OB_N"/>
</dbReference>
<organism evidence="6 7">
    <name type="scientific">Actinomyces massiliensis F0489</name>
    <dbReference type="NCBI Taxonomy" id="1125718"/>
    <lineage>
        <taxon>Bacteria</taxon>
        <taxon>Bacillati</taxon>
        <taxon>Actinomycetota</taxon>
        <taxon>Actinomycetes</taxon>
        <taxon>Actinomycetales</taxon>
        <taxon>Actinomycetaceae</taxon>
        <taxon>Actinomyces</taxon>
    </lineage>
</organism>
<dbReference type="EC" id="3.6.4.8" evidence="6"/>
<dbReference type="PANTHER" id="PTHR23077:SF144">
    <property type="entry name" value="PROTEASOME-ASSOCIATED ATPASE"/>
    <property type="match status" value="1"/>
</dbReference>
<dbReference type="RefSeq" id="WP_008730358.1">
    <property type="nucleotide sequence ID" value="NZ_AKFT01000050.1"/>
</dbReference>
<keyword evidence="6" id="KW-0378">Hydrolase</keyword>
<evidence type="ECO:0000313" key="6">
    <source>
        <dbReference type="EMBL" id="EJF46732.1"/>
    </source>
</evidence>
<keyword evidence="1 4" id="KW-0547">Nucleotide-binding</keyword>
<dbReference type="Gene3D" id="2.40.50.140">
    <property type="entry name" value="Nucleic acid-binding proteins"/>
    <property type="match status" value="2"/>
</dbReference>
<gene>
    <name evidence="6" type="primary">arc_1</name>
    <name evidence="6" type="ORF">HMPREF1318_0650</name>
</gene>
<dbReference type="InterPro" id="IPR003959">
    <property type="entry name" value="ATPase_AAA_core"/>
</dbReference>
<dbReference type="InterPro" id="IPR022482">
    <property type="entry name" value="Proteasome_ATPase"/>
</dbReference>
<accession>J0NPL7</accession>
<keyword evidence="6" id="KW-0647">Proteasome</keyword>
<dbReference type="FunFam" id="3.40.50.300:FF:001025">
    <property type="entry name" value="ATPase family, AAA domain-containing 2B"/>
    <property type="match status" value="1"/>
</dbReference>
<dbReference type="PATRIC" id="fig|1125718.3.peg.714"/>
<dbReference type="GO" id="GO:0000502">
    <property type="term" value="C:proteasome complex"/>
    <property type="evidence" value="ECO:0007669"/>
    <property type="project" value="UniProtKB-KW"/>
</dbReference>
<dbReference type="InterPro" id="IPR032501">
    <property type="entry name" value="Prot_ATP_ID_OB_2nd"/>
</dbReference>
<sequence length="574" mass="60470">MPDPQPLGMPSPDFISHQLREARSESVSLAAKNERLVAALTAARERITELGVQLDAVTLPPVTLGLLTGLPARPQAPEAGSGDAAAERPYEVDVMLGGRPMRLGLHASLEADSLVVGQLVAVSDQMLVVDALSAPDTGEAVTLEEVLPPSISGASRALVTTGGGASRVVHLAGHLDPEALTPGDTLAADPRAGIATALVERTSVEQLVVAETPDVSWNDIGGLGTQIDQIRDALELPFTHPDLYRAYGLRAPKGLLLYGPPGCGKTLIAKAVATSLASSFAPDSSPDGRRTSAAFLNIKGPELLSKFVGETERQIRAIFDQARKVAAEDRPVVIFFDEMEALFRTRGTGVSSDVETMIVPQVLAEIDGVESLRNVVIIGASNREDMIDPAILRPGRLDMKIRIGRPDATSALEILAKHLTAGLPLDPVELAAADGDREAAALSMRRNTIHALYDRGSANEVIEITYASGAQETLHLADLVSGAMLAAVVARAKTSAIKDELSGGSGGMSSQRLLEAVAAEARQNEEITGATGPDDWARLIGRRGEQIRSVRRIGRIGRIGLVDAVPAEESREGL</sequence>
<keyword evidence="2 4" id="KW-0067">ATP-binding</keyword>
<dbReference type="GO" id="GO:0019941">
    <property type="term" value="P:modification-dependent protein catabolic process"/>
    <property type="evidence" value="ECO:0007669"/>
    <property type="project" value="InterPro"/>
</dbReference>
<evidence type="ECO:0000256" key="3">
    <source>
        <dbReference type="ARBA" id="ARBA00023054"/>
    </source>
</evidence>
<dbReference type="InterPro" id="IPR027417">
    <property type="entry name" value="P-loop_NTPase"/>
</dbReference>
<dbReference type="SMART" id="SM00382">
    <property type="entry name" value="AAA"/>
    <property type="match status" value="1"/>
</dbReference>
<dbReference type="InterPro" id="IPR012340">
    <property type="entry name" value="NA-bd_OB-fold"/>
</dbReference>
<dbReference type="PANTHER" id="PTHR23077">
    <property type="entry name" value="AAA-FAMILY ATPASE"/>
    <property type="match status" value="1"/>
</dbReference>
<dbReference type="EMBL" id="AKFT01000050">
    <property type="protein sequence ID" value="EJF46732.1"/>
    <property type="molecule type" value="Genomic_DNA"/>
</dbReference>
<feature type="domain" description="AAA+ ATPase" evidence="5">
    <location>
        <begin position="251"/>
        <end position="407"/>
    </location>
</feature>
<evidence type="ECO:0000256" key="1">
    <source>
        <dbReference type="ARBA" id="ARBA00022741"/>
    </source>
</evidence>
<reference evidence="6 7" key="1">
    <citation type="submission" date="2012-05" db="EMBL/GenBank/DDBJ databases">
        <authorList>
            <person name="Harkins D.M."/>
            <person name="Madupu R."/>
            <person name="Durkin A.S."/>
            <person name="Torralba M."/>
            <person name="Methe B."/>
            <person name="Sutton G.G."/>
            <person name="Nelson K.E."/>
        </authorList>
    </citation>
    <scope>NUCLEOTIDE SEQUENCE [LARGE SCALE GENOMIC DNA]</scope>
    <source>
        <strain evidence="6 7">F0489</strain>
    </source>
</reference>
<dbReference type="InterPro" id="IPR050168">
    <property type="entry name" value="AAA_ATPase_domain"/>
</dbReference>
<evidence type="ECO:0000256" key="4">
    <source>
        <dbReference type="RuleBase" id="RU003651"/>
    </source>
</evidence>
<evidence type="ECO:0000259" key="5">
    <source>
        <dbReference type="SMART" id="SM00382"/>
    </source>
</evidence>
<dbReference type="GO" id="GO:0005524">
    <property type="term" value="F:ATP binding"/>
    <property type="evidence" value="ECO:0007669"/>
    <property type="project" value="UniProtKB-KW"/>
</dbReference>
<dbReference type="eggNOG" id="COG1222">
    <property type="taxonomic scope" value="Bacteria"/>
</dbReference>
<dbReference type="InterPro" id="IPR003960">
    <property type="entry name" value="ATPase_AAA_CS"/>
</dbReference>
<comment type="similarity">
    <text evidence="4">Belongs to the AAA ATPase family.</text>
</comment>
<dbReference type="PROSITE" id="PS00674">
    <property type="entry name" value="AAA"/>
    <property type="match status" value="1"/>
</dbReference>
<dbReference type="SUPFAM" id="SSF52540">
    <property type="entry name" value="P-loop containing nucleoside triphosphate hydrolases"/>
    <property type="match status" value="1"/>
</dbReference>
<dbReference type="GO" id="GO:0016887">
    <property type="term" value="F:ATP hydrolysis activity"/>
    <property type="evidence" value="ECO:0007669"/>
    <property type="project" value="InterPro"/>
</dbReference>
<evidence type="ECO:0000313" key="7">
    <source>
        <dbReference type="Proteomes" id="UP000002941"/>
    </source>
</evidence>
<dbReference type="Gene3D" id="1.20.5.170">
    <property type="match status" value="1"/>
</dbReference>
<dbReference type="AlphaFoldDB" id="J0NPL7"/>
<dbReference type="InterPro" id="IPR003593">
    <property type="entry name" value="AAA+_ATPase"/>
</dbReference>
<dbReference type="NCBIfam" id="TIGR03689">
    <property type="entry name" value="pup_AAA"/>
    <property type="match status" value="1"/>
</dbReference>
<dbReference type="Proteomes" id="UP000002941">
    <property type="component" value="Unassembled WGS sequence"/>
</dbReference>
<keyword evidence="7" id="KW-1185">Reference proteome</keyword>
<comment type="caution">
    <text evidence="6">The sequence shown here is derived from an EMBL/GenBank/DDBJ whole genome shotgun (WGS) entry which is preliminary data.</text>
</comment>